<dbReference type="PANTHER" id="PTHR43065">
    <property type="entry name" value="SENSOR HISTIDINE KINASE"/>
    <property type="match status" value="1"/>
</dbReference>
<dbReference type="PRINTS" id="PR00344">
    <property type="entry name" value="BCTRLSENSOR"/>
</dbReference>
<evidence type="ECO:0000256" key="7">
    <source>
        <dbReference type="ARBA" id="ARBA00022840"/>
    </source>
</evidence>
<dbReference type="RefSeq" id="WP_105330620.1">
    <property type="nucleotide sequence ID" value="NZ_PUHY01000010.1"/>
</dbReference>
<dbReference type="InterPro" id="IPR036890">
    <property type="entry name" value="HATPase_C_sf"/>
</dbReference>
<evidence type="ECO:0000256" key="2">
    <source>
        <dbReference type="ARBA" id="ARBA00012438"/>
    </source>
</evidence>
<comment type="catalytic activity">
    <reaction evidence="1">
        <text>ATP + protein L-histidine = ADP + protein N-phospho-L-histidine.</text>
        <dbReference type="EC" id="2.7.13.3"/>
    </reaction>
</comment>
<comment type="caution">
    <text evidence="11">The sequence shown here is derived from an EMBL/GenBank/DDBJ whole genome shotgun (WGS) entry which is preliminary data.</text>
</comment>
<dbReference type="InterPro" id="IPR003594">
    <property type="entry name" value="HATPase_dom"/>
</dbReference>
<evidence type="ECO:0000256" key="4">
    <source>
        <dbReference type="ARBA" id="ARBA00022679"/>
    </source>
</evidence>
<dbReference type="PROSITE" id="PS50109">
    <property type="entry name" value="HIS_KIN"/>
    <property type="match status" value="1"/>
</dbReference>
<dbReference type="GO" id="GO:0005524">
    <property type="term" value="F:ATP binding"/>
    <property type="evidence" value="ECO:0007669"/>
    <property type="project" value="UniProtKB-KW"/>
</dbReference>
<evidence type="ECO:0000256" key="8">
    <source>
        <dbReference type="ARBA" id="ARBA00023012"/>
    </source>
</evidence>
<keyword evidence="8" id="KW-0902">Two-component regulatory system</keyword>
<dbReference type="EMBL" id="PUHY01000010">
    <property type="protein sequence ID" value="PQO34890.1"/>
    <property type="molecule type" value="Genomic_DNA"/>
</dbReference>
<dbReference type="Gene3D" id="1.10.287.130">
    <property type="match status" value="1"/>
</dbReference>
<feature type="region of interest" description="Disordered" evidence="9">
    <location>
        <begin position="259"/>
        <end position="284"/>
    </location>
</feature>
<keyword evidence="5" id="KW-0547">Nucleotide-binding</keyword>
<keyword evidence="7" id="KW-0067">ATP-binding</keyword>
<dbReference type="SUPFAM" id="SSF55874">
    <property type="entry name" value="ATPase domain of HSP90 chaperone/DNA topoisomerase II/histidine kinase"/>
    <property type="match status" value="1"/>
</dbReference>
<evidence type="ECO:0000259" key="10">
    <source>
        <dbReference type="PROSITE" id="PS50109"/>
    </source>
</evidence>
<dbReference type="GO" id="GO:0000155">
    <property type="term" value="F:phosphorelay sensor kinase activity"/>
    <property type="evidence" value="ECO:0007669"/>
    <property type="project" value="InterPro"/>
</dbReference>
<dbReference type="Pfam" id="PF02518">
    <property type="entry name" value="HATPase_c"/>
    <property type="match status" value="1"/>
</dbReference>
<evidence type="ECO:0000256" key="5">
    <source>
        <dbReference type="ARBA" id="ARBA00022741"/>
    </source>
</evidence>
<keyword evidence="4" id="KW-0808">Transferase</keyword>
<evidence type="ECO:0000313" key="11">
    <source>
        <dbReference type="EMBL" id="PQO34890.1"/>
    </source>
</evidence>
<organism evidence="11 12">
    <name type="scientific">Blastopirellula marina</name>
    <dbReference type="NCBI Taxonomy" id="124"/>
    <lineage>
        <taxon>Bacteria</taxon>
        <taxon>Pseudomonadati</taxon>
        <taxon>Planctomycetota</taxon>
        <taxon>Planctomycetia</taxon>
        <taxon>Pirellulales</taxon>
        <taxon>Pirellulaceae</taxon>
        <taxon>Blastopirellula</taxon>
    </lineage>
</organism>
<evidence type="ECO:0000256" key="9">
    <source>
        <dbReference type="SAM" id="MobiDB-lite"/>
    </source>
</evidence>
<sequence length="284" mass="31112">MTDLQATSQASIVEQQAKEIEILKRRLLEAQKLTAMGELVSTTTHEFNNVLMSVINYARMGLRHKDEQTRNNCFEKISAAGERAAKITTGVLAMAKNRGNRMEPTELSKIVDDTIVLLEREMRKYRIEIEFQNNDVPQALANGNQIQQVLLNLMINARQAMPQGGRLILRLSYDAADHMVDLLVRDHGVGIPSDQLPQIFDAFYSTKSGPDETGKGGTGIGLAACRDIVEAHQGKIRVQSTVGMGTAFTIRIPAAEANPSSRSDVSHVVPVSGGSMLPTSSVRQ</sequence>
<dbReference type="InterPro" id="IPR005467">
    <property type="entry name" value="His_kinase_dom"/>
</dbReference>
<dbReference type="PANTHER" id="PTHR43065:SF46">
    <property type="entry name" value="C4-DICARBOXYLATE TRANSPORT SENSOR PROTEIN DCTB"/>
    <property type="match status" value="1"/>
</dbReference>
<dbReference type="InterPro" id="IPR003661">
    <property type="entry name" value="HisK_dim/P_dom"/>
</dbReference>
<dbReference type="InterPro" id="IPR036097">
    <property type="entry name" value="HisK_dim/P_sf"/>
</dbReference>
<feature type="domain" description="Histidine kinase" evidence="10">
    <location>
        <begin position="42"/>
        <end position="256"/>
    </location>
</feature>
<dbReference type="SMART" id="SM00387">
    <property type="entry name" value="HATPase_c"/>
    <property type="match status" value="1"/>
</dbReference>
<dbReference type="SUPFAM" id="SSF47384">
    <property type="entry name" value="Homodimeric domain of signal transducing histidine kinase"/>
    <property type="match status" value="1"/>
</dbReference>
<evidence type="ECO:0000313" key="12">
    <source>
        <dbReference type="Proteomes" id="UP000238322"/>
    </source>
</evidence>
<evidence type="ECO:0000256" key="1">
    <source>
        <dbReference type="ARBA" id="ARBA00000085"/>
    </source>
</evidence>
<name>A0A2S8FS60_9BACT</name>
<dbReference type="Gene3D" id="3.30.565.10">
    <property type="entry name" value="Histidine kinase-like ATPase, C-terminal domain"/>
    <property type="match status" value="1"/>
</dbReference>
<keyword evidence="6 11" id="KW-0418">Kinase</keyword>
<dbReference type="OrthoDB" id="9784397at2"/>
<protein>
    <recommendedName>
        <fullName evidence="2">histidine kinase</fullName>
        <ecNumber evidence="2">2.7.13.3</ecNumber>
    </recommendedName>
</protein>
<evidence type="ECO:0000256" key="6">
    <source>
        <dbReference type="ARBA" id="ARBA00022777"/>
    </source>
</evidence>
<dbReference type="SMART" id="SM00388">
    <property type="entry name" value="HisKA"/>
    <property type="match status" value="1"/>
</dbReference>
<dbReference type="EC" id="2.7.13.3" evidence="2"/>
<dbReference type="Proteomes" id="UP000238322">
    <property type="component" value="Unassembled WGS sequence"/>
</dbReference>
<dbReference type="InterPro" id="IPR004358">
    <property type="entry name" value="Sig_transdc_His_kin-like_C"/>
</dbReference>
<gene>
    <name evidence="11" type="ORF">C5Y83_15475</name>
</gene>
<keyword evidence="3" id="KW-0597">Phosphoprotein</keyword>
<reference evidence="11 12" key="1">
    <citation type="submission" date="2018-02" db="EMBL/GenBank/DDBJ databases">
        <title>Comparative genomes isolates from brazilian mangrove.</title>
        <authorList>
            <person name="Araujo J.E."/>
            <person name="Taketani R.G."/>
            <person name="Silva M.C.P."/>
            <person name="Loureco M.V."/>
            <person name="Andreote F.D."/>
        </authorList>
    </citation>
    <scope>NUCLEOTIDE SEQUENCE [LARGE SCALE GENOMIC DNA]</scope>
    <source>
        <strain evidence="11 12">Hex-1 MGV</strain>
    </source>
</reference>
<proteinExistence type="predicted"/>
<accession>A0A2S8FS60</accession>
<dbReference type="AlphaFoldDB" id="A0A2S8FS60"/>
<evidence type="ECO:0000256" key="3">
    <source>
        <dbReference type="ARBA" id="ARBA00022553"/>
    </source>
</evidence>